<reference evidence="5" key="1">
    <citation type="journal article" date="2019" name="Int. J. Syst. Evol. Microbiol.">
        <title>The Global Catalogue of Microorganisms (GCM) 10K type strain sequencing project: providing services to taxonomists for standard genome sequencing and annotation.</title>
        <authorList>
            <consortium name="The Broad Institute Genomics Platform"/>
            <consortium name="The Broad Institute Genome Sequencing Center for Infectious Disease"/>
            <person name="Wu L."/>
            <person name="Ma J."/>
        </authorList>
    </citation>
    <scope>NUCLEOTIDE SEQUENCE [LARGE SCALE GENOMIC DNA]</scope>
    <source>
        <strain evidence="5">CGMCC 1.16306</strain>
    </source>
</reference>
<evidence type="ECO:0000313" key="5">
    <source>
        <dbReference type="Proteomes" id="UP001596022"/>
    </source>
</evidence>
<dbReference type="PANTHER" id="PTHR33221">
    <property type="entry name" value="WINGED HELIX-TURN-HELIX TRANSCRIPTIONAL REGULATOR, RRF2 FAMILY"/>
    <property type="match status" value="1"/>
</dbReference>
<dbReference type="InterPro" id="IPR030489">
    <property type="entry name" value="TR_Rrf2-type_CS"/>
</dbReference>
<evidence type="ECO:0000256" key="3">
    <source>
        <dbReference type="ARBA" id="ARBA00040173"/>
    </source>
</evidence>
<organism evidence="4 5">
    <name type="scientific">Camelliibacillus cellulosilyticus</name>
    <dbReference type="NCBI Taxonomy" id="2174486"/>
    <lineage>
        <taxon>Bacteria</taxon>
        <taxon>Bacillati</taxon>
        <taxon>Bacillota</taxon>
        <taxon>Bacilli</taxon>
        <taxon>Bacillales</taxon>
        <taxon>Sporolactobacillaceae</taxon>
        <taxon>Camelliibacillus</taxon>
    </lineage>
</organism>
<evidence type="ECO:0000256" key="2">
    <source>
        <dbReference type="ARBA" id="ARBA00034078"/>
    </source>
</evidence>
<dbReference type="PANTHER" id="PTHR33221:SF4">
    <property type="entry name" value="HTH-TYPE TRANSCRIPTIONAL REPRESSOR NSRR"/>
    <property type="match status" value="1"/>
</dbReference>
<dbReference type="SUPFAM" id="SSF46785">
    <property type="entry name" value="Winged helix' DNA-binding domain"/>
    <property type="match status" value="1"/>
</dbReference>
<sequence length="143" mass="16221">MRLTSYTDYSMRTLIYLAALPEDRLANIQEIADIYHISKHHLTKVVHHLGKLGLIQTVRGRGGGIRLGKDPAAINLGWLIRQTEDDFQLVECFNNQGNACIISPVCRLRTIFGEALQNYLATLDRYSLADVLENKEALQERLL</sequence>
<comment type="cofactor">
    <cofactor evidence="2">
        <name>[2Fe-2S] cluster</name>
        <dbReference type="ChEBI" id="CHEBI:190135"/>
    </cofactor>
</comment>
<dbReference type="PROSITE" id="PS01332">
    <property type="entry name" value="HTH_RRF2_1"/>
    <property type="match status" value="1"/>
</dbReference>
<dbReference type="EMBL" id="JBHSFW010000001">
    <property type="protein sequence ID" value="MFC4618078.1"/>
    <property type="molecule type" value="Genomic_DNA"/>
</dbReference>
<dbReference type="InterPro" id="IPR036390">
    <property type="entry name" value="WH_DNA-bd_sf"/>
</dbReference>
<dbReference type="Proteomes" id="UP001596022">
    <property type="component" value="Unassembled WGS sequence"/>
</dbReference>
<keyword evidence="1" id="KW-0238">DNA-binding</keyword>
<dbReference type="RefSeq" id="WP_376845083.1">
    <property type="nucleotide sequence ID" value="NZ_JBHSFW010000001.1"/>
</dbReference>
<evidence type="ECO:0000313" key="4">
    <source>
        <dbReference type="EMBL" id="MFC4618078.1"/>
    </source>
</evidence>
<gene>
    <name evidence="4" type="ORF">ACFO4N_04965</name>
</gene>
<accession>A0ABV9GMC8</accession>
<dbReference type="NCBIfam" id="TIGR00738">
    <property type="entry name" value="rrf2_super"/>
    <property type="match status" value="1"/>
</dbReference>
<dbReference type="InterPro" id="IPR036388">
    <property type="entry name" value="WH-like_DNA-bd_sf"/>
</dbReference>
<keyword evidence="5" id="KW-1185">Reference proteome</keyword>
<dbReference type="Gene3D" id="1.10.10.10">
    <property type="entry name" value="Winged helix-like DNA-binding domain superfamily/Winged helix DNA-binding domain"/>
    <property type="match status" value="1"/>
</dbReference>
<proteinExistence type="predicted"/>
<dbReference type="Pfam" id="PF02082">
    <property type="entry name" value="Rrf2"/>
    <property type="match status" value="1"/>
</dbReference>
<protein>
    <recommendedName>
        <fullName evidence="3">HTH-type transcriptional regulator NsrR</fullName>
    </recommendedName>
</protein>
<evidence type="ECO:0000256" key="1">
    <source>
        <dbReference type="ARBA" id="ARBA00023125"/>
    </source>
</evidence>
<dbReference type="InterPro" id="IPR000944">
    <property type="entry name" value="Tscrpt_reg_Rrf2"/>
</dbReference>
<name>A0ABV9GMC8_9BACL</name>
<dbReference type="PROSITE" id="PS51197">
    <property type="entry name" value="HTH_RRF2_2"/>
    <property type="match status" value="1"/>
</dbReference>
<comment type="caution">
    <text evidence="4">The sequence shown here is derived from an EMBL/GenBank/DDBJ whole genome shotgun (WGS) entry which is preliminary data.</text>
</comment>